<dbReference type="AlphaFoldDB" id="E6TRQ8"/>
<dbReference type="Pfam" id="PF00188">
    <property type="entry name" value="CAP"/>
    <property type="match status" value="1"/>
</dbReference>
<protein>
    <submittedName>
        <fullName evidence="3">SCP-like extracellular</fullName>
    </submittedName>
</protein>
<accession>E6TRQ8</accession>
<gene>
    <name evidence="3" type="ordered locus">Bcell_1166</name>
</gene>
<dbReference type="InterPro" id="IPR014044">
    <property type="entry name" value="CAP_dom"/>
</dbReference>
<reference evidence="3 4" key="1">
    <citation type="submission" date="2010-12" db="EMBL/GenBank/DDBJ databases">
        <title>Complete sequence of Bacillus cellulosilyticus DSM 2522.</title>
        <authorList>
            <consortium name="US DOE Joint Genome Institute"/>
            <person name="Lucas S."/>
            <person name="Copeland A."/>
            <person name="Lapidus A."/>
            <person name="Cheng J.-F."/>
            <person name="Bruce D."/>
            <person name="Goodwin L."/>
            <person name="Pitluck S."/>
            <person name="Chertkov O."/>
            <person name="Detter J.C."/>
            <person name="Han C."/>
            <person name="Tapia R."/>
            <person name="Land M."/>
            <person name="Hauser L."/>
            <person name="Jeffries C."/>
            <person name="Kyrpides N."/>
            <person name="Ivanova N."/>
            <person name="Mikhailova N."/>
            <person name="Brumm P."/>
            <person name="Mead D."/>
            <person name="Woyke T."/>
        </authorList>
    </citation>
    <scope>NUCLEOTIDE SEQUENCE [LARGE SCALE GENOMIC DNA]</scope>
    <source>
        <strain evidence="4">ATCC 21833 / DSM 2522 / FERM P-1141 / JCM 9156 / N-4</strain>
    </source>
</reference>
<name>E6TRQ8_EVAC2</name>
<dbReference type="InterPro" id="IPR029410">
    <property type="entry name" value="CAP_assoc"/>
</dbReference>
<feature type="domain" description="SCP" evidence="1">
    <location>
        <begin position="257"/>
        <end position="365"/>
    </location>
</feature>
<dbReference type="InterPro" id="IPR035940">
    <property type="entry name" value="CAP_sf"/>
</dbReference>
<evidence type="ECO:0000259" key="1">
    <source>
        <dbReference type="Pfam" id="PF00188"/>
    </source>
</evidence>
<dbReference type="Pfam" id="PF14504">
    <property type="entry name" value="CAP_assoc_N"/>
    <property type="match status" value="1"/>
</dbReference>
<dbReference type="PANTHER" id="PTHR31157">
    <property type="entry name" value="SCP DOMAIN-CONTAINING PROTEIN"/>
    <property type="match status" value="1"/>
</dbReference>
<dbReference type="RefSeq" id="WP_013487772.1">
    <property type="nucleotide sequence ID" value="NC_014829.1"/>
</dbReference>
<evidence type="ECO:0000259" key="2">
    <source>
        <dbReference type="Pfam" id="PF14504"/>
    </source>
</evidence>
<dbReference type="HOGENOM" id="CLU_048708_1_0_9"/>
<dbReference type="PANTHER" id="PTHR31157:SF1">
    <property type="entry name" value="SCP DOMAIN-CONTAINING PROTEIN"/>
    <property type="match status" value="1"/>
</dbReference>
<feature type="domain" description="CAP-associated" evidence="2">
    <location>
        <begin position="101"/>
        <end position="236"/>
    </location>
</feature>
<sequence>MRRFILLIMIVFLAYVSKPLWEEHVQQLDPTTIMESFSSKVNEIKEDEAFLALMDSITQQIDLLLDPTDGPREERDVFEDIAAPELAEPREQPFSIHNVEIGNTRAEVEEIIGRSPNRSTLNEYGGNWNTYHHDYQNFIMVAYDEDDIVRGLYTNQDLIASSTDISLGSSMQFVQEQLGTPESVIRYGTFNYQLTTNGEYDVFHLDNKYVTIFYDQHENKTVTAMKVIDDEWVRNKTGLYTKPSQQLQEGFEYQLFDVTNATRRNHGLPLLTWDEHVRGTARKHSLDMAENEYFSHTNLQGQSPFERMKEDNIQFMMAAENLAYGQISSIFAHEGLMNSIGHRENILNKDLRRLGVGVAFNDDSKPYYTKKYFSS</sequence>
<dbReference type="CDD" id="cd05379">
    <property type="entry name" value="CAP_bacterial"/>
    <property type="match status" value="1"/>
</dbReference>
<dbReference type="eggNOG" id="COG2340">
    <property type="taxonomic scope" value="Bacteria"/>
</dbReference>
<organism evidence="3 4">
    <name type="scientific">Evansella cellulosilytica (strain ATCC 21833 / DSM 2522 / FERM P-1141 / JCM 9156 / N-4)</name>
    <name type="common">Bacillus cellulosilyticus</name>
    <dbReference type="NCBI Taxonomy" id="649639"/>
    <lineage>
        <taxon>Bacteria</taxon>
        <taxon>Bacillati</taxon>
        <taxon>Bacillota</taxon>
        <taxon>Bacilli</taxon>
        <taxon>Bacillales</taxon>
        <taxon>Bacillaceae</taxon>
        <taxon>Evansella</taxon>
    </lineage>
</organism>
<dbReference type="SUPFAM" id="SSF55797">
    <property type="entry name" value="PR-1-like"/>
    <property type="match status" value="1"/>
</dbReference>
<evidence type="ECO:0000313" key="4">
    <source>
        <dbReference type="Proteomes" id="UP000001401"/>
    </source>
</evidence>
<keyword evidence="4" id="KW-1185">Reference proteome</keyword>
<dbReference type="EMBL" id="CP002394">
    <property type="protein sequence ID" value="ADU29431.1"/>
    <property type="molecule type" value="Genomic_DNA"/>
</dbReference>
<proteinExistence type="predicted"/>
<dbReference type="STRING" id="649639.Bcell_1166"/>
<dbReference type="KEGG" id="bco:Bcell_1166"/>
<evidence type="ECO:0000313" key="3">
    <source>
        <dbReference type="EMBL" id="ADU29431.1"/>
    </source>
</evidence>
<dbReference type="Proteomes" id="UP000001401">
    <property type="component" value="Chromosome"/>
</dbReference>
<dbReference type="Gene3D" id="3.40.33.10">
    <property type="entry name" value="CAP"/>
    <property type="match status" value="1"/>
</dbReference>